<gene>
    <name evidence="3" type="ordered locus">Acav_1156</name>
</gene>
<protein>
    <submittedName>
        <fullName evidence="3">Uncharacterized protein</fullName>
    </submittedName>
</protein>
<evidence type="ECO:0000256" key="1">
    <source>
        <dbReference type="SAM" id="MobiDB-lite"/>
    </source>
</evidence>
<evidence type="ECO:0000313" key="4">
    <source>
        <dbReference type="Proteomes" id="UP000002482"/>
    </source>
</evidence>
<dbReference type="RefSeq" id="WP_013593617.1">
    <property type="nucleotide sequence ID" value="NC_015138.1"/>
</dbReference>
<dbReference type="EMBL" id="CP002521">
    <property type="protein sequence ID" value="ADX45078.1"/>
    <property type="molecule type" value="Genomic_DNA"/>
</dbReference>
<keyword evidence="2" id="KW-1133">Transmembrane helix</keyword>
<evidence type="ECO:0000256" key="2">
    <source>
        <dbReference type="SAM" id="Phobius"/>
    </source>
</evidence>
<proteinExistence type="predicted"/>
<accession>F0QCT5</accession>
<dbReference type="HOGENOM" id="CLU_2366420_0_0_4"/>
<organism evidence="3 4">
    <name type="scientific">Paracidovorax avenae (strain ATCC 19860 / DSM 7227 / CCUG 15838 / JCM 20985 / LMG 2117 / NCPPB 1011)</name>
    <name type="common">Acidovorax avenae</name>
    <dbReference type="NCBI Taxonomy" id="643561"/>
    <lineage>
        <taxon>Bacteria</taxon>
        <taxon>Pseudomonadati</taxon>
        <taxon>Pseudomonadota</taxon>
        <taxon>Betaproteobacteria</taxon>
        <taxon>Burkholderiales</taxon>
        <taxon>Comamonadaceae</taxon>
        <taxon>Paracidovorax</taxon>
    </lineage>
</organism>
<dbReference type="GeneID" id="34236781"/>
<dbReference type="OrthoDB" id="8820592at2"/>
<dbReference type="KEGG" id="aaa:Acav_1156"/>
<sequence length="96" mass="10197">MDHFDAHAPTAAARNGEDRRSAIHPGLLAAGATVIVLQIAAMAWVLEDHVRHAEQQQHTWVARGLQAPADRSAQVPGQQALQADAGWTAGTSFAAR</sequence>
<evidence type="ECO:0000313" key="3">
    <source>
        <dbReference type="EMBL" id="ADX45078.1"/>
    </source>
</evidence>
<feature type="region of interest" description="Disordered" evidence="1">
    <location>
        <begin position="71"/>
        <end position="96"/>
    </location>
</feature>
<keyword evidence="4" id="KW-1185">Reference proteome</keyword>
<feature type="transmembrane region" description="Helical" evidence="2">
    <location>
        <begin position="27"/>
        <end position="46"/>
    </location>
</feature>
<keyword evidence="2" id="KW-0472">Membrane</keyword>
<feature type="region of interest" description="Disordered" evidence="1">
    <location>
        <begin position="1"/>
        <end position="20"/>
    </location>
</feature>
<reference evidence="3" key="1">
    <citation type="submission" date="2011-02" db="EMBL/GenBank/DDBJ databases">
        <title>Complete sequence of Acidovorax avenae subsp. avenae ATCC 19860.</title>
        <authorList>
            <consortium name="US DOE Joint Genome Institute"/>
            <person name="Lucas S."/>
            <person name="Copeland A."/>
            <person name="Lapidus A."/>
            <person name="Cheng J.-F."/>
            <person name="Goodwin L."/>
            <person name="Pitluck S."/>
            <person name="Chertkov O."/>
            <person name="Held B."/>
            <person name="Detter J.C."/>
            <person name="Han C."/>
            <person name="Tapia R."/>
            <person name="Land M."/>
            <person name="Hauser L."/>
            <person name="Kyrpides N."/>
            <person name="Ivanova N."/>
            <person name="Ovchinnikova G."/>
            <person name="Pagani I."/>
            <person name="Gordon S."/>
            <person name="Woyke T."/>
        </authorList>
    </citation>
    <scope>NUCLEOTIDE SEQUENCE</scope>
    <source>
        <strain evidence="3">ATCC 19860</strain>
    </source>
</reference>
<dbReference type="Proteomes" id="UP000002482">
    <property type="component" value="Chromosome"/>
</dbReference>
<keyword evidence="2" id="KW-0812">Transmembrane</keyword>
<name>F0QCT5_PARA1</name>
<dbReference type="AlphaFoldDB" id="F0QCT5"/>